<dbReference type="PANTHER" id="PTHR34294:SF1">
    <property type="entry name" value="TRANSCRIPTIONAL REGULATOR LSRR"/>
    <property type="match status" value="1"/>
</dbReference>
<evidence type="ECO:0000313" key="7">
    <source>
        <dbReference type="Proteomes" id="UP000490800"/>
    </source>
</evidence>
<keyword evidence="4" id="KW-0804">Transcription</keyword>
<sequence>MPEKNRDRLRLLVKLCQLYYEDGLNQLDIAKRLGISRPHVSRMLTAAKNEGIVRISIQNPFSAEQELEKLIIKKFGIQDALVVDSSDTHASRLHTLLGRASAPLLESVLKDGDIVGVMAGRTIRHVAEELDYFPVDGLHFVPLVGGWGSDGESCHANSNATAFANKLKAKYSIIHAPAVVASEETGLLLREEPEIAKVLKLARNCRVAIVSIGEMSEQATMVTSGSFRPDEVMDLQERGAVANLCASFLDRDGQEISFPGSNRMIGMTTRELRGIPAVIGIAGGTGKIEAVTAALRGKWVDILVTDTVVAREIVSSS</sequence>
<dbReference type="PANTHER" id="PTHR34294">
    <property type="entry name" value="TRANSCRIPTIONAL REGULATOR-RELATED"/>
    <property type="match status" value="1"/>
</dbReference>
<name>A0A7X3K0Q1_9BACL</name>
<evidence type="ECO:0000259" key="5">
    <source>
        <dbReference type="Pfam" id="PF04198"/>
    </source>
</evidence>
<dbReference type="Pfam" id="PF13384">
    <property type="entry name" value="HTH_23"/>
    <property type="match status" value="1"/>
</dbReference>
<accession>A0A7X3K0Q1</accession>
<dbReference type="EMBL" id="RHLK01000010">
    <property type="protein sequence ID" value="MVP01191.1"/>
    <property type="molecule type" value="Genomic_DNA"/>
</dbReference>
<gene>
    <name evidence="6" type="ORF">EDM21_16970</name>
</gene>
<dbReference type="InterPro" id="IPR051054">
    <property type="entry name" value="SorC_transcr_regulators"/>
</dbReference>
<dbReference type="Gene3D" id="3.40.50.1360">
    <property type="match status" value="1"/>
</dbReference>
<keyword evidence="2" id="KW-0805">Transcription regulation</keyword>
<organism evidence="6 7">
    <name type="scientific">Paenibacillus lutrae</name>
    <dbReference type="NCBI Taxonomy" id="2078573"/>
    <lineage>
        <taxon>Bacteria</taxon>
        <taxon>Bacillati</taxon>
        <taxon>Bacillota</taxon>
        <taxon>Bacilli</taxon>
        <taxon>Bacillales</taxon>
        <taxon>Paenibacillaceae</taxon>
        <taxon>Paenibacillus</taxon>
    </lineage>
</organism>
<dbReference type="GO" id="GO:0030246">
    <property type="term" value="F:carbohydrate binding"/>
    <property type="evidence" value="ECO:0007669"/>
    <property type="project" value="InterPro"/>
</dbReference>
<reference evidence="6 7" key="1">
    <citation type="journal article" date="2019" name="Microorganisms">
        <title>Paenibacillus lutrae sp. nov., A Chitinolytic Species Isolated from A River Otter in Castril Natural Park, Granada, Spain.</title>
        <authorList>
            <person name="Rodriguez M."/>
            <person name="Reina J.C."/>
            <person name="Bejar V."/>
            <person name="Llamas I."/>
        </authorList>
    </citation>
    <scope>NUCLEOTIDE SEQUENCE [LARGE SCALE GENOMIC DNA]</scope>
    <source>
        <strain evidence="6 7">N10</strain>
    </source>
</reference>
<evidence type="ECO:0000313" key="6">
    <source>
        <dbReference type="EMBL" id="MVP01191.1"/>
    </source>
</evidence>
<comment type="caution">
    <text evidence="6">The sequence shown here is derived from an EMBL/GenBank/DDBJ whole genome shotgun (WGS) entry which is preliminary data.</text>
</comment>
<evidence type="ECO:0000256" key="1">
    <source>
        <dbReference type="ARBA" id="ARBA00010466"/>
    </source>
</evidence>
<dbReference type="Gene3D" id="1.10.10.60">
    <property type="entry name" value="Homeodomain-like"/>
    <property type="match status" value="1"/>
</dbReference>
<dbReference type="InterPro" id="IPR037171">
    <property type="entry name" value="NagB/RpiA_transferase-like"/>
</dbReference>
<dbReference type="GO" id="GO:0003677">
    <property type="term" value="F:DNA binding"/>
    <property type="evidence" value="ECO:0007669"/>
    <property type="project" value="UniProtKB-KW"/>
</dbReference>
<dbReference type="SUPFAM" id="SSF100950">
    <property type="entry name" value="NagB/RpiA/CoA transferase-like"/>
    <property type="match status" value="1"/>
</dbReference>
<proteinExistence type="inferred from homology"/>
<keyword evidence="7" id="KW-1185">Reference proteome</keyword>
<dbReference type="Pfam" id="PF04198">
    <property type="entry name" value="Sugar-bind"/>
    <property type="match status" value="1"/>
</dbReference>
<feature type="domain" description="Sugar-binding" evidence="5">
    <location>
        <begin position="60"/>
        <end position="314"/>
    </location>
</feature>
<dbReference type="OrthoDB" id="58802at2"/>
<dbReference type="InterPro" id="IPR009057">
    <property type="entry name" value="Homeodomain-like_sf"/>
</dbReference>
<comment type="similarity">
    <text evidence="1">Belongs to the SorC transcriptional regulatory family.</text>
</comment>
<evidence type="ECO:0000256" key="2">
    <source>
        <dbReference type="ARBA" id="ARBA00023015"/>
    </source>
</evidence>
<protein>
    <submittedName>
        <fullName evidence="6">Winged helix-turn-helix transcriptional regulator</fullName>
    </submittedName>
</protein>
<dbReference type="Proteomes" id="UP000490800">
    <property type="component" value="Unassembled WGS sequence"/>
</dbReference>
<dbReference type="InterPro" id="IPR007324">
    <property type="entry name" value="Sugar-bd_dom_put"/>
</dbReference>
<dbReference type="RefSeq" id="WP_157337355.1">
    <property type="nucleotide sequence ID" value="NZ_RHLK01000010.1"/>
</dbReference>
<evidence type="ECO:0000256" key="4">
    <source>
        <dbReference type="ARBA" id="ARBA00023163"/>
    </source>
</evidence>
<dbReference type="AlphaFoldDB" id="A0A7X3K0Q1"/>
<keyword evidence="3" id="KW-0238">DNA-binding</keyword>
<dbReference type="SUPFAM" id="SSF46689">
    <property type="entry name" value="Homeodomain-like"/>
    <property type="match status" value="1"/>
</dbReference>
<evidence type="ECO:0000256" key="3">
    <source>
        <dbReference type="ARBA" id="ARBA00023125"/>
    </source>
</evidence>